<accession>A0A7V8JPJ8</accession>
<dbReference type="Proteomes" id="UP000461670">
    <property type="component" value="Unassembled WGS sequence"/>
</dbReference>
<feature type="compositionally biased region" description="Gly residues" evidence="1">
    <location>
        <begin position="69"/>
        <end position="89"/>
    </location>
</feature>
<proteinExistence type="predicted"/>
<feature type="region of interest" description="Disordered" evidence="1">
    <location>
        <begin position="1"/>
        <end position="45"/>
    </location>
</feature>
<reference evidence="3" key="1">
    <citation type="journal article" date="2020" name="MBio">
        <title>Horizontal gene transfer to a defensive symbiont with a reduced genome amongst a multipartite beetle microbiome.</title>
        <authorList>
            <person name="Waterworth S.C."/>
            <person name="Florez L.V."/>
            <person name="Rees E.R."/>
            <person name="Hertweck C."/>
            <person name="Kaltenpoth M."/>
            <person name="Kwan J.C."/>
        </authorList>
    </citation>
    <scope>NUCLEOTIDE SEQUENCE [LARGE SCALE GENOMIC DNA]</scope>
</reference>
<feature type="region of interest" description="Disordered" evidence="1">
    <location>
        <begin position="200"/>
        <end position="229"/>
    </location>
</feature>
<feature type="region of interest" description="Disordered" evidence="1">
    <location>
        <begin position="63"/>
        <end position="107"/>
    </location>
</feature>
<gene>
    <name evidence="2" type="ORF">GAK30_02683</name>
</gene>
<organism evidence="2 3">
    <name type="scientific">Paracidovorax wautersii</name>
    <dbReference type="NCBI Taxonomy" id="1177982"/>
    <lineage>
        <taxon>Bacteria</taxon>
        <taxon>Pseudomonadati</taxon>
        <taxon>Pseudomonadota</taxon>
        <taxon>Betaproteobacteria</taxon>
        <taxon>Burkholderiales</taxon>
        <taxon>Comamonadaceae</taxon>
        <taxon>Paracidovorax</taxon>
    </lineage>
</organism>
<evidence type="ECO:0000313" key="3">
    <source>
        <dbReference type="Proteomes" id="UP000461670"/>
    </source>
</evidence>
<protein>
    <submittedName>
        <fullName evidence="2">Uncharacterized protein</fullName>
    </submittedName>
</protein>
<feature type="compositionally biased region" description="Basic and acidic residues" evidence="1">
    <location>
        <begin position="90"/>
        <end position="102"/>
    </location>
</feature>
<evidence type="ECO:0000256" key="1">
    <source>
        <dbReference type="SAM" id="MobiDB-lite"/>
    </source>
</evidence>
<comment type="caution">
    <text evidence="2">The sequence shown here is derived from an EMBL/GenBank/DDBJ whole genome shotgun (WGS) entry which is preliminary data.</text>
</comment>
<evidence type="ECO:0000313" key="2">
    <source>
        <dbReference type="EMBL" id="KAF1020170.1"/>
    </source>
</evidence>
<name>A0A7V8JPJ8_9BURK</name>
<dbReference type="EMBL" id="WNDQ01000040">
    <property type="protein sequence ID" value="KAF1020170.1"/>
    <property type="molecule type" value="Genomic_DNA"/>
</dbReference>
<dbReference type="AlphaFoldDB" id="A0A7V8JPJ8"/>
<sequence length="229" mass="23892">MAAPRTFRRLPPAGGGGRGRRVPARAAAGGAGAGRGRHQRGPCPAQPLHVRRAFCAAGRAARSCPSLGARGGRGPDLRAGLGGTGLGGGGRERAADHADPRRPGRLSAAGRQVLQHGQPVCRFRARACAHARRQQRLGRCAGRSRGLAPGRRLGRCRTAVDRHRHHVARAGGRGGRRGGVRQRWRRLPAGLQQHAAATVLDDGAGGHCPRRRTGCAGPGPAPRDPSTTR</sequence>